<dbReference type="GeneID" id="68616687"/>
<dbReference type="PANTHER" id="PTHR21716">
    <property type="entry name" value="TRANSMEMBRANE PROTEIN"/>
    <property type="match status" value="1"/>
</dbReference>
<evidence type="ECO:0000313" key="7">
    <source>
        <dbReference type="EMBL" id="GAA5054308.1"/>
    </source>
</evidence>
<evidence type="ECO:0008006" key="9">
    <source>
        <dbReference type="Google" id="ProtNLM"/>
    </source>
</evidence>
<evidence type="ECO:0000256" key="2">
    <source>
        <dbReference type="ARBA" id="ARBA00009773"/>
    </source>
</evidence>
<dbReference type="Pfam" id="PF01594">
    <property type="entry name" value="AI-2E_transport"/>
    <property type="match status" value="1"/>
</dbReference>
<evidence type="ECO:0000256" key="3">
    <source>
        <dbReference type="ARBA" id="ARBA00022692"/>
    </source>
</evidence>
<organism evidence="7 8">
    <name type="scientific">Haladaptatus pallidirubidus</name>
    <dbReference type="NCBI Taxonomy" id="1008152"/>
    <lineage>
        <taxon>Archaea</taxon>
        <taxon>Methanobacteriati</taxon>
        <taxon>Methanobacteriota</taxon>
        <taxon>Stenosarchaea group</taxon>
        <taxon>Halobacteria</taxon>
        <taxon>Halobacteriales</taxon>
        <taxon>Haladaptataceae</taxon>
        <taxon>Haladaptatus</taxon>
    </lineage>
</organism>
<accession>A0AAV3UJY2</accession>
<keyword evidence="4 6" id="KW-1133">Transmembrane helix</keyword>
<reference evidence="7 8" key="1">
    <citation type="journal article" date="2019" name="Int. J. Syst. Evol. Microbiol.">
        <title>The Global Catalogue of Microorganisms (GCM) 10K type strain sequencing project: providing services to taxonomists for standard genome sequencing and annotation.</title>
        <authorList>
            <consortium name="The Broad Institute Genomics Platform"/>
            <consortium name="The Broad Institute Genome Sequencing Center for Infectious Disease"/>
            <person name="Wu L."/>
            <person name="Ma J."/>
        </authorList>
    </citation>
    <scope>NUCLEOTIDE SEQUENCE [LARGE SCALE GENOMIC DNA]</scope>
    <source>
        <strain evidence="7 8">JCM 17504</strain>
    </source>
</reference>
<keyword evidence="5 6" id="KW-0472">Membrane</keyword>
<gene>
    <name evidence="7" type="ORF">GCM10025751_32670</name>
</gene>
<dbReference type="PANTHER" id="PTHR21716:SF4">
    <property type="entry name" value="TRANSMEMBRANE PROTEIN 245"/>
    <property type="match status" value="1"/>
</dbReference>
<sequence>MTTKLIARTDDLLWAAVVGNVIVAGVQAILTVLGFLVIGFDNLVFWGVVTFVLSLLSVIGASFVWIPAVVYLLFVGSIPEALGLLVYGSLAISGSDNFIRPLAMQRGARLNSGLLILGIFGGVAVFGFLGLFVGSVLIGLSKKIVDLLIEERGELSHSG</sequence>
<feature type="transmembrane region" description="Helical" evidence="6">
    <location>
        <begin position="113"/>
        <end position="138"/>
    </location>
</feature>
<comment type="caution">
    <text evidence="7">The sequence shown here is derived from an EMBL/GenBank/DDBJ whole genome shotgun (WGS) entry which is preliminary data.</text>
</comment>
<keyword evidence="3 6" id="KW-0812">Transmembrane</keyword>
<feature type="transmembrane region" description="Helical" evidence="6">
    <location>
        <begin position="71"/>
        <end position="92"/>
    </location>
</feature>
<evidence type="ECO:0000256" key="4">
    <source>
        <dbReference type="ARBA" id="ARBA00022989"/>
    </source>
</evidence>
<evidence type="ECO:0000256" key="5">
    <source>
        <dbReference type="ARBA" id="ARBA00023136"/>
    </source>
</evidence>
<feature type="transmembrane region" description="Helical" evidence="6">
    <location>
        <begin position="43"/>
        <end position="65"/>
    </location>
</feature>
<dbReference type="Proteomes" id="UP001501729">
    <property type="component" value="Unassembled WGS sequence"/>
</dbReference>
<dbReference type="AlphaFoldDB" id="A0AAV3UJY2"/>
<dbReference type="EMBL" id="BAABKX010000013">
    <property type="protein sequence ID" value="GAA5054308.1"/>
    <property type="molecule type" value="Genomic_DNA"/>
</dbReference>
<dbReference type="GO" id="GO:0016020">
    <property type="term" value="C:membrane"/>
    <property type="evidence" value="ECO:0007669"/>
    <property type="project" value="UniProtKB-SubCell"/>
</dbReference>
<evidence type="ECO:0000256" key="6">
    <source>
        <dbReference type="SAM" id="Phobius"/>
    </source>
</evidence>
<evidence type="ECO:0000256" key="1">
    <source>
        <dbReference type="ARBA" id="ARBA00004141"/>
    </source>
</evidence>
<comment type="similarity">
    <text evidence="2">Belongs to the autoinducer-2 exporter (AI-2E) (TC 2.A.86) family.</text>
</comment>
<comment type="subcellular location">
    <subcellularLocation>
        <location evidence="1">Membrane</location>
        <topology evidence="1">Multi-pass membrane protein</topology>
    </subcellularLocation>
</comment>
<evidence type="ECO:0000313" key="8">
    <source>
        <dbReference type="Proteomes" id="UP001501729"/>
    </source>
</evidence>
<protein>
    <recommendedName>
        <fullName evidence="9">AI-2E family transporter</fullName>
    </recommendedName>
</protein>
<dbReference type="RefSeq" id="WP_227778386.1">
    <property type="nucleotide sequence ID" value="NZ_BAABKX010000013.1"/>
</dbReference>
<name>A0AAV3UJY2_9EURY</name>
<feature type="transmembrane region" description="Helical" evidence="6">
    <location>
        <begin position="12"/>
        <end position="36"/>
    </location>
</feature>
<proteinExistence type="inferred from homology"/>
<keyword evidence="8" id="KW-1185">Reference proteome</keyword>
<dbReference type="InterPro" id="IPR002549">
    <property type="entry name" value="AI-2E-like"/>
</dbReference>